<reference evidence="4" key="1">
    <citation type="submission" date="2015-09" db="EMBL/GenBank/DDBJ databases">
        <authorList>
            <consortium name="Pathogen Informatics"/>
        </authorList>
    </citation>
    <scope>NUCLEOTIDE SEQUENCE [LARGE SCALE GENOMIC DNA]</scope>
    <source>
        <strain evidence="4">Lake Konstanz</strain>
    </source>
</reference>
<evidence type="ECO:0000256" key="2">
    <source>
        <dbReference type="SAM" id="MobiDB-lite"/>
    </source>
</evidence>
<dbReference type="AlphaFoldDB" id="A0A0S4JEC1"/>
<feature type="coiled-coil region" evidence="1">
    <location>
        <begin position="350"/>
        <end position="377"/>
    </location>
</feature>
<keyword evidence="1" id="KW-0175">Coiled coil</keyword>
<gene>
    <name evidence="3" type="ORF">BSAL_17325</name>
</gene>
<dbReference type="EMBL" id="CYKH01001672">
    <property type="protein sequence ID" value="CUG88795.1"/>
    <property type="molecule type" value="Genomic_DNA"/>
</dbReference>
<dbReference type="Proteomes" id="UP000051952">
    <property type="component" value="Unassembled WGS sequence"/>
</dbReference>
<sequence>MSADSHNDESTWLSAPLEELEAAPSSHHRTVSIDNERNAEKQEQEQPGEGAAPLEPLPEAPKPSPHVAEPSGVDAEVAALRGVDEELSLQLFLAEQQSSEQQALRNSIRARIDELHDEATNYRRRHDEARSTSQSMRQEMKEWNGASDLYFDWLARMNAADEARNKISTLQSEVDAGPANILKAKHRAHDALSQLRRHLNRYIMSSVCTQLGNFGAAELRSSSTAMLEMNIPSLIDGAAKREKSLQEACNDADYRAEESIRLESSHKTIAEQCLTEAVDLDTTKNEQLQKIEEAFREERAGLLRVKARLEAEAKEIEFHVKRGTNARGTTKMTSADIRLHDKVASQQDELKLQLQSFESLRNEKLQLEREAEEKNDSLNHGKIKSD</sequence>
<evidence type="ECO:0000256" key="1">
    <source>
        <dbReference type="SAM" id="Coils"/>
    </source>
</evidence>
<keyword evidence="4" id="KW-1185">Reference proteome</keyword>
<evidence type="ECO:0000313" key="4">
    <source>
        <dbReference type="Proteomes" id="UP000051952"/>
    </source>
</evidence>
<name>A0A0S4JEC1_BODSA</name>
<feature type="region of interest" description="Disordered" evidence="2">
    <location>
        <begin position="1"/>
        <end position="70"/>
    </location>
</feature>
<organism evidence="3 4">
    <name type="scientific">Bodo saltans</name>
    <name type="common">Flagellated protozoan</name>
    <dbReference type="NCBI Taxonomy" id="75058"/>
    <lineage>
        <taxon>Eukaryota</taxon>
        <taxon>Discoba</taxon>
        <taxon>Euglenozoa</taxon>
        <taxon>Kinetoplastea</taxon>
        <taxon>Metakinetoplastina</taxon>
        <taxon>Eubodonida</taxon>
        <taxon>Bodonidae</taxon>
        <taxon>Bodo</taxon>
    </lineage>
</organism>
<evidence type="ECO:0000313" key="3">
    <source>
        <dbReference type="EMBL" id="CUG88795.1"/>
    </source>
</evidence>
<dbReference type="VEuPathDB" id="TriTrypDB:BSAL_17325"/>
<feature type="compositionally biased region" description="Basic and acidic residues" evidence="2">
    <location>
        <begin position="34"/>
        <end position="44"/>
    </location>
</feature>
<feature type="coiled-coil region" evidence="1">
    <location>
        <begin position="105"/>
        <end position="132"/>
    </location>
</feature>
<protein>
    <submittedName>
        <fullName evidence="3">Uncharacterized protein</fullName>
    </submittedName>
</protein>
<proteinExistence type="predicted"/>
<accession>A0A0S4JEC1</accession>
<feature type="compositionally biased region" description="Pro residues" evidence="2">
    <location>
        <begin position="55"/>
        <end position="64"/>
    </location>
</feature>